<protein>
    <recommendedName>
        <fullName evidence="4">PrsW family intramembrane metalloprotease</fullName>
    </recommendedName>
</protein>
<evidence type="ECO:0008006" key="4">
    <source>
        <dbReference type="Google" id="ProtNLM"/>
    </source>
</evidence>
<gene>
    <name evidence="2" type="ORF">NCTC11535_01790</name>
</gene>
<name>A0ABY1VPP3_9ACTO</name>
<feature type="transmembrane region" description="Helical" evidence="1">
    <location>
        <begin position="85"/>
        <end position="106"/>
    </location>
</feature>
<dbReference type="PANTHER" id="PTHR36844">
    <property type="entry name" value="PROTEASE PRSW"/>
    <property type="match status" value="1"/>
</dbReference>
<dbReference type="InterPro" id="IPR026898">
    <property type="entry name" value="PrsW"/>
</dbReference>
<dbReference type="RefSeq" id="WP_229116905.1">
    <property type="nucleotide sequence ID" value="NZ_UAPQ01000009.1"/>
</dbReference>
<dbReference type="PANTHER" id="PTHR36844:SF1">
    <property type="entry name" value="PROTEASE PRSW"/>
    <property type="match status" value="1"/>
</dbReference>
<proteinExistence type="predicted"/>
<keyword evidence="1" id="KW-0812">Transmembrane</keyword>
<evidence type="ECO:0000313" key="3">
    <source>
        <dbReference type="Proteomes" id="UP000250006"/>
    </source>
</evidence>
<dbReference type="EMBL" id="UAPQ01000009">
    <property type="protein sequence ID" value="SPT54093.1"/>
    <property type="molecule type" value="Genomic_DNA"/>
</dbReference>
<feature type="transmembrane region" description="Helical" evidence="1">
    <location>
        <begin position="286"/>
        <end position="306"/>
    </location>
</feature>
<feature type="transmembrane region" description="Helical" evidence="1">
    <location>
        <begin position="218"/>
        <end position="244"/>
    </location>
</feature>
<evidence type="ECO:0000313" key="2">
    <source>
        <dbReference type="EMBL" id="SPT54093.1"/>
    </source>
</evidence>
<feature type="transmembrane region" description="Helical" evidence="1">
    <location>
        <begin position="155"/>
        <end position="180"/>
    </location>
</feature>
<keyword evidence="3" id="KW-1185">Reference proteome</keyword>
<dbReference type="Pfam" id="PF13367">
    <property type="entry name" value="PrsW-protease"/>
    <property type="match status" value="1"/>
</dbReference>
<feature type="transmembrane region" description="Helical" evidence="1">
    <location>
        <begin position="192"/>
        <end position="212"/>
    </location>
</feature>
<feature type="transmembrane region" description="Helical" evidence="1">
    <location>
        <begin position="113"/>
        <end position="135"/>
    </location>
</feature>
<dbReference type="Proteomes" id="UP000250006">
    <property type="component" value="Unassembled WGS sequence"/>
</dbReference>
<accession>A0ABY1VPP3</accession>
<evidence type="ECO:0000256" key="1">
    <source>
        <dbReference type="SAM" id="Phobius"/>
    </source>
</evidence>
<keyword evidence="1" id="KW-0472">Membrane</keyword>
<sequence>MTMYRPANGWAPRPGYTPKGRSLPLKPVQSPGISYENSVTWTQPETIARSRRKDYARYGLTSVGGLSLLILLWFIAMQAGGATNLLLPTLLALIPLGMVLGSVIWVDRWEPEPFGVLLMAFLWGAGVATLISLVVNTTASSLAYGATGDPYQANTFSIVITAPLIEECTKGLGVLLIFLIWRRNFDGPVDGVVYAAVSAAGFAFAENILYFVKFQDSIVRVFVLRGVASPFAHIMFTASTGLALGLSTGMRSRQAWVWMAPLGLAGAIAMHAFWNGVLAAQPLTYFAVEMPLFIGFVALVVALRAAEQKNLRNRLIDYASSGWFVPAEIEMLSTFTGRRLARAWAGRMGPRQGAAMEDFQKASSELANLRRRAMQGHAEADFQLREQALLDRVVKGRRVFLGQA</sequence>
<keyword evidence="1" id="KW-1133">Transmembrane helix</keyword>
<reference evidence="2 3" key="1">
    <citation type="submission" date="2018-06" db="EMBL/GenBank/DDBJ databases">
        <authorList>
            <consortium name="Pathogen Informatics"/>
            <person name="Doyle S."/>
        </authorList>
    </citation>
    <scope>NUCLEOTIDE SEQUENCE [LARGE SCALE GENOMIC DNA]</scope>
    <source>
        <strain evidence="2 3">NCTC11535</strain>
    </source>
</reference>
<comment type="caution">
    <text evidence="2">The sequence shown here is derived from an EMBL/GenBank/DDBJ whole genome shotgun (WGS) entry which is preliminary data.</text>
</comment>
<feature type="transmembrane region" description="Helical" evidence="1">
    <location>
        <begin position="58"/>
        <end position="79"/>
    </location>
</feature>
<feature type="transmembrane region" description="Helical" evidence="1">
    <location>
        <begin position="256"/>
        <end position="274"/>
    </location>
</feature>
<organism evidence="2 3">
    <name type="scientific">Actinomyces bovis</name>
    <dbReference type="NCBI Taxonomy" id="1658"/>
    <lineage>
        <taxon>Bacteria</taxon>
        <taxon>Bacillati</taxon>
        <taxon>Actinomycetota</taxon>
        <taxon>Actinomycetes</taxon>
        <taxon>Actinomycetales</taxon>
        <taxon>Actinomycetaceae</taxon>
        <taxon>Actinomyces</taxon>
    </lineage>
</organism>